<proteinExistence type="predicted"/>
<keyword evidence="4" id="KW-0964">Secreted</keyword>
<dbReference type="PANTHER" id="PTHR11319:SF35">
    <property type="entry name" value="OUTER MEMBRANE PROTEIN PMPC-RELATED"/>
    <property type="match status" value="1"/>
</dbReference>
<evidence type="ECO:0000256" key="1">
    <source>
        <dbReference type="ARBA" id="ARBA00004196"/>
    </source>
</evidence>
<accession>A0A2W2DIL9</accession>
<evidence type="ECO:0000256" key="8">
    <source>
        <dbReference type="SAM" id="MobiDB-lite"/>
    </source>
</evidence>
<gene>
    <name evidence="9" type="ORF">C1I95_27035</name>
</gene>
<comment type="caution">
    <text evidence="9">The sequence shown here is derived from an EMBL/GenBank/DDBJ whole genome shotgun (WGS) entry which is preliminary data.</text>
</comment>
<evidence type="ECO:0000256" key="2">
    <source>
        <dbReference type="ARBA" id="ARBA00004442"/>
    </source>
</evidence>
<dbReference type="AlphaFoldDB" id="A0A2W2DIL9"/>
<keyword evidence="7" id="KW-0998">Cell outer membrane</keyword>
<dbReference type="Proteomes" id="UP000248924">
    <property type="component" value="Unassembled WGS sequence"/>
</dbReference>
<evidence type="ECO:0000256" key="3">
    <source>
        <dbReference type="ARBA" id="ARBA00004613"/>
    </source>
</evidence>
<evidence type="ECO:0000313" key="10">
    <source>
        <dbReference type="Proteomes" id="UP000248924"/>
    </source>
</evidence>
<organism evidence="9 10">
    <name type="scientific">Micromonospora craterilacus</name>
    <dbReference type="NCBI Taxonomy" id="1655439"/>
    <lineage>
        <taxon>Bacteria</taxon>
        <taxon>Bacillati</taxon>
        <taxon>Actinomycetota</taxon>
        <taxon>Actinomycetes</taxon>
        <taxon>Micromonosporales</taxon>
        <taxon>Micromonosporaceae</taxon>
        <taxon>Micromonospora</taxon>
    </lineage>
</organism>
<comment type="subcellular location">
    <subcellularLocation>
        <location evidence="1">Cell envelope</location>
    </subcellularLocation>
    <subcellularLocation>
        <location evidence="2">Cell outer membrane</location>
    </subcellularLocation>
    <subcellularLocation>
        <location evidence="3">Secreted</location>
    </subcellularLocation>
</comment>
<dbReference type="InterPro" id="IPR003368">
    <property type="entry name" value="POMP_repeat"/>
</dbReference>
<evidence type="ECO:0000313" key="9">
    <source>
        <dbReference type="EMBL" id="PZG11712.1"/>
    </source>
</evidence>
<evidence type="ECO:0008006" key="11">
    <source>
        <dbReference type="Google" id="ProtNLM"/>
    </source>
</evidence>
<dbReference type="InterPro" id="IPR011050">
    <property type="entry name" value="Pectin_lyase_fold/virulence"/>
</dbReference>
<dbReference type="PANTHER" id="PTHR11319">
    <property type="entry name" value="G PROTEIN-COUPLED RECEPTOR-RELATED"/>
    <property type="match status" value="1"/>
</dbReference>
<dbReference type="NCBIfam" id="TIGR01376">
    <property type="entry name" value="POMP_repeat"/>
    <property type="match status" value="1"/>
</dbReference>
<evidence type="ECO:0000256" key="4">
    <source>
        <dbReference type="ARBA" id="ARBA00022525"/>
    </source>
</evidence>
<keyword evidence="10" id="KW-1185">Reference proteome</keyword>
<keyword evidence="5" id="KW-0732">Signal</keyword>
<feature type="region of interest" description="Disordered" evidence="8">
    <location>
        <begin position="65"/>
        <end position="115"/>
    </location>
</feature>
<evidence type="ECO:0000256" key="7">
    <source>
        <dbReference type="ARBA" id="ARBA00023237"/>
    </source>
</evidence>
<dbReference type="Pfam" id="PF02415">
    <property type="entry name" value="Chlam_PMP"/>
    <property type="match status" value="3"/>
</dbReference>
<protein>
    <recommendedName>
        <fullName evidence="11">Right handed beta helix domain-containing protein</fullName>
    </recommendedName>
</protein>
<evidence type="ECO:0000256" key="5">
    <source>
        <dbReference type="ARBA" id="ARBA00022729"/>
    </source>
</evidence>
<feature type="compositionally biased region" description="Basic and acidic residues" evidence="8">
    <location>
        <begin position="89"/>
        <end position="115"/>
    </location>
</feature>
<keyword evidence="6" id="KW-0472">Membrane</keyword>
<sequence length="349" mass="37655">MLVERGGRAHLVNTKFFLNSAENNGGAIANFGRVEVESSTLDNNHAREDGGAIFNAGVLDVEGSRDGKGGETRIANNTAENGGGIANGRAEEKKKEKKKEEYSSDSRERHDDKGKAGFVEIEKAVIEGNFARKNGGGLFSSDGFVQVSWTFVKNNTAGENGGGIYAIDTVLSVKHSNIEKNKAHKDGGGIYNVSKDKKHGSLYGKEKDEETRGTAVVTDTEILQNSAGRFGGGIFNGEPFEEKHAPRPMSATEWSKHKNDEDAARLTLRDSKVKENFAGKNGGGIYNNEGRVTLTNTKITKNKADNGDKHHKIAGGVFNNDGKVKLDDDSTITDNDPTNCARTVEDCFN</sequence>
<evidence type="ECO:0000256" key="6">
    <source>
        <dbReference type="ARBA" id="ARBA00023136"/>
    </source>
</evidence>
<dbReference type="SUPFAM" id="SSF51126">
    <property type="entry name" value="Pectin lyase-like"/>
    <property type="match status" value="2"/>
</dbReference>
<dbReference type="GO" id="GO:0005576">
    <property type="term" value="C:extracellular region"/>
    <property type="evidence" value="ECO:0007669"/>
    <property type="project" value="UniProtKB-SubCell"/>
</dbReference>
<reference evidence="9 10" key="1">
    <citation type="submission" date="2018-01" db="EMBL/GenBank/DDBJ databases">
        <title>Draft genome sequence of Jishengella sp. NA12.</title>
        <authorList>
            <person name="Sahin N."/>
            <person name="Ay H."/>
            <person name="Saygin H."/>
        </authorList>
    </citation>
    <scope>NUCLEOTIDE SEQUENCE [LARGE SCALE GENOMIC DNA]</scope>
    <source>
        <strain evidence="9 10">NA12</strain>
    </source>
</reference>
<name>A0A2W2DIL9_9ACTN</name>
<dbReference type="GO" id="GO:0009279">
    <property type="term" value="C:cell outer membrane"/>
    <property type="evidence" value="ECO:0007669"/>
    <property type="project" value="UniProtKB-SubCell"/>
</dbReference>
<dbReference type="EMBL" id="POTY01000228">
    <property type="protein sequence ID" value="PZG11712.1"/>
    <property type="molecule type" value="Genomic_DNA"/>
</dbReference>